<dbReference type="PANTHER" id="PTHR43047:SF72">
    <property type="entry name" value="OSMOSENSING HISTIDINE PROTEIN KINASE SLN1"/>
    <property type="match status" value="1"/>
</dbReference>
<evidence type="ECO:0000256" key="8">
    <source>
        <dbReference type="ARBA" id="ARBA00022777"/>
    </source>
</evidence>
<dbReference type="FunFam" id="3.30.565.10:FF:000023">
    <property type="entry name" value="PAS domain-containing sensor histidine kinase"/>
    <property type="match status" value="1"/>
</dbReference>
<dbReference type="NCBIfam" id="TIGR00229">
    <property type="entry name" value="sensory_box"/>
    <property type="match status" value="1"/>
</dbReference>
<dbReference type="PROSITE" id="PS50113">
    <property type="entry name" value="PAC"/>
    <property type="match status" value="1"/>
</dbReference>
<evidence type="ECO:0000256" key="6">
    <source>
        <dbReference type="ARBA" id="ARBA00022679"/>
    </source>
</evidence>
<feature type="transmembrane region" description="Helical" evidence="12">
    <location>
        <begin position="59"/>
        <end position="78"/>
    </location>
</feature>
<dbReference type="Pfam" id="PF00989">
    <property type="entry name" value="PAS"/>
    <property type="match status" value="1"/>
</dbReference>
<keyword evidence="6" id="KW-0808">Transferase</keyword>
<dbReference type="CDD" id="cd00130">
    <property type="entry name" value="PAS"/>
    <property type="match status" value="1"/>
</dbReference>
<dbReference type="InterPro" id="IPR003661">
    <property type="entry name" value="HisK_dim/P_dom"/>
</dbReference>
<dbReference type="RefSeq" id="WP_086089310.1">
    <property type="nucleotide sequence ID" value="NZ_CP021112.1"/>
</dbReference>
<gene>
    <name evidence="16" type="ORF">CAK95_18835</name>
</gene>
<feature type="domain" description="Histidine kinase" evidence="13">
    <location>
        <begin position="352"/>
        <end position="572"/>
    </location>
</feature>
<dbReference type="Gene3D" id="1.10.287.130">
    <property type="match status" value="1"/>
</dbReference>
<keyword evidence="7" id="KW-0547">Nucleotide-binding</keyword>
<sequence>MSLVQPFRDYIDGLVHPSVQHDALAARRHRAFIAPRLLGSLIAIAAFPVYLATRGVPTALEIAIFAWLVVPILVAYFLSRTGQYESAHILSSLSLTGLVFAVACATGGIASFAAIWLVVVPLEAALSVSRRAVGIASIFALMAAGVLLVLTNFGVLPGFDGLNGAALTALGIISASLYATGLALGTESLARTSSSLLNAEEERYRLLARNMTDAITRHARNGAVLFVSPAAEPLFGARIEDLMGHGLFDRVHVADRPAYLKALSDAAMLGSQQSVEFRVKRPQSDAEHAVEFVWLEMRCRPFDDQKAAMDNSREVVAVMRDVSDRKRQEHALHLAQAESDRAHAAKTKFLATMSHELRTPLNAIIGFSDMLVNEEQMRLDAARRKEYAQLINDSGSHLLSVVNGILDMSKMETGDFEITPEPFAPAAVINNCCDILALKARDADIDLIVRNAAGLPDVVADKRAFKQIMLNLLSNAIKFSNRGGQITVVSRVDGARLMVSVEDNGIGIASTDLPRIGNPFFQARSAYDRRHDGTGLGLSIVKGLLELHGGELKVSSELGKGTSISIYLPLDCETVTVLKKPEAAPPHVETAVAADEMTVRKSA</sequence>
<organism evidence="16 17">
    <name type="scientific">Pseudorhodoplanes sinuspersici</name>
    <dbReference type="NCBI Taxonomy" id="1235591"/>
    <lineage>
        <taxon>Bacteria</taxon>
        <taxon>Pseudomonadati</taxon>
        <taxon>Pseudomonadota</taxon>
        <taxon>Alphaproteobacteria</taxon>
        <taxon>Hyphomicrobiales</taxon>
        <taxon>Pseudorhodoplanes</taxon>
    </lineage>
</organism>
<evidence type="ECO:0000256" key="2">
    <source>
        <dbReference type="ARBA" id="ARBA00004236"/>
    </source>
</evidence>
<dbReference type="GO" id="GO:0006355">
    <property type="term" value="P:regulation of DNA-templated transcription"/>
    <property type="evidence" value="ECO:0007669"/>
    <property type="project" value="InterPro"/>
</dbReference>
<dbReference type="Pfam" id="PF02518">
    <property type="entry name" value="HATPase_c"/>
    <property type="match status" value="1"/>
</dbReference>
<dbReference type="AlphaFoldDB" id="A0A1W6ZVY5"/>
<dbReference type="GO" id="GO:0005886">
    <property type="term" value="C:plasma membrane"/>
    <property type="evidence" value="ECO:0007669"/>
    <property type="project" value="UniProtKB-SubCell"/>
</dbReference>
<dbReference type="InterPro" id="IPR035965">
    <property type="entry name" value="PAS-like_dom_sf"/>
</dbReference>
<evidence type="ECO:0000313" key="17">
    <source>
        <dbReference type="Proteomes" id="UP000194137"/>
    </source>
</evidence>
<dbReference type="InterPro" id="IPR000700">
    <property type="entry name" value="PAS-assoc_C"/>
</dbReference>
<feature type="domain" description="PAS" evidence="14">
    <location>
        <begin position="200"/>
        <end position="270"/>
    </location>
</feature>
<keyword evidence="9" id="KW-0067">ATP-binding</keyword>
<evidence type="ECO:0000256" key="9">
    <source>
        <dbReference type="ARBA" id="ARBA00022840"/>
    </source>
</evidence>
<dbReference type="CDD" id="cd00082">
    <property type="entry name" value="HisKA"/>
    <property type="match status" value="1"/>
</dbReference>
<accession>A0A1W6ZVY5</accession>
<proteinExistence type="predicted"/>
<evidence type="ECO:0000313" key="16">
    <source>
        <dbReference type="EMBL" id="ARQ00915.1"/>
    </source>
</evidence>
<comment type="subcellular location">
    <subcellularLocation>
        <location evidence="2">Cell membrane</location>
    </subcellularLocation>
</comment>
<keyword evidence="12" id="KW-0812">Transmembrane</keyword>
<feature type="domain" description="PAC" evidence="15">
    <location>
        <begin position="273"/>
        <end position="334"/>
    </location>
</feature>
<dbReference type="Proteomes" id="UP000194137">
    <property type="component" value="Chromosome"/>
</dbReference>
<evidence type="ECO:0000259" key="15">
    <source>
        <dbReference type="PROSITE" id="PS50113"/>
    </source>
</evidence>
<dbReference type="STRING" id="1235591.CAK95_18835"/>
<keyword evidence="10" id="KW-0902">Two-component regulatory system</keyword>
<dbReference type="PANTHER" id="PTHR43047">
    <property type="entry name" value="TWO-COMPONENT HISTIDINE PROTEIN KINASE"/>
    <property type="match status" value="1"/>
</dbReference>
<keyword evidence="17" id="KW-1185">Reference proteome</keyword>
<dbReference type="EMBL" id="CP021112">
    <property type="protein sequence ID" value="ARQ00915.1"/>
    <property type="molecule type" value="Genomic_DNA"/>
</dbReference>
<dbReference type="KEGG" id="psin:CAK95_18835"/>
<protein>
    <recommendedName>
        <fullName evidence="3">histidine kinase</fullName>
        <ecNumber evidence="3">2.7.13.3</ecNumber>
    </recommendedName>
</protein>
<dbReference type="SMART" id="SM00091">
    <property type="entry name" value="PAS"/>
    <property type="match status" value="1"/>
</dbReference>
<dbReference type="InterPro" id="IPR013767">
    <property type="entry name" value="PAS_fold"/>
</dbReference>
<name>A0A1W6ZVY5_9HYPH</name>
<dbReference type="InterPro" id="IPR005467">
    <property type="entry name" value="His_kinase_dom"/>
</dbReference>
<keyword evidence="5" id="KW-0597">Phosphoprotein</keyword>
<feature type="transmembrane region" description="Helical" evidence="12">
    <location>
        <begin position="33"/>
        <end position="52"/>
    </location>
</feature>
<dbReference type="GO" id="GO:0000155">
    <property type="term" value="F:phosphorelay sensor kinase activity"/>
    <property type="evidence" value="ECO:0007669"/>
    <property type="project" value="InterPro"/>
</dbReference>
<evidence type="ECO:0000256" key="11">
    <source>
        <dbReference type="ARBA" id="ARBA00023136"/>
    </source>
</evidence>
<dbReference type="InterPro" id="IPR036890">
    <property type="entry name" value="HATPase_C_sf"/>
</dbReference>
<dbReference type="SMART" id="SM00388">
    <property type="entry name" value="HisKA"/>
    <property type="match status" value="1"/>
</dbReference>
<comment type="catalytic activity">
    <reaction evidence="1">
        <text>ATP + protein L-histidine = ADP + protein N-phospho-L-histidine.</text>
        <dbReference type="EC" id="2.7.13.3"/>
    </reaction>
</comment>
<keyword evidence="8 16" id="KW-0418">Kinase</keyword>
<evidence type="ECO:0000256" key="12">
    <source>
        <dbReference type="SAM" id="Phobius"/>
    </source>
</evidence>
<evidence type="ECO:0000256" key="7">
    <source>
        <dbReference type="ARBA" id="ARBA00022741"/>
    </source>
</evidence>
<dbReference type="SUPFAM" id="SSF47384">
    <property type="entry name" value="Homodimeric domain of signal transducing histidine kinase"/>
    <property type="match status" value="1"/>
</dbReference>
<dbReference type="SUPFAM" id="SSF55785">
    <property type="entry name" value="PYP-like sensor domain (PAS domain)"/>
    <property type="match status" value="1"/>
</dbReference>
<dbReference type="PROSITE" id="PS50109">
    <property type="entry name" value="HIS_KIN"/>
    <property type="match status" value="1"/>
</dbReference>
<dbReference type="InterPro" id="IPR004358">
    <property type="entry name" value="Sig_transdc_His_kin-like_C"/>
</dbReference>
<dbReference type="InterPro" id="IPR003594">
    <property type="entry name" value="HATPase_dom"/>
</dbReference>
<dbReference type="SUPFAM" id="SSF55874">
    <property type="entry name" value="ATPase domain of HSP90 chaperone/DNA topoisomerase II/histidine kinase"/>
    <property type="match status" value="1"/>
</dbReference>
<dbReference type="GO" id="GO:0009927">
    <property type="term" value="F:histidine phosphotransfer kinase activity"/>
    <property type="evidence" value="ECO:0007669"/>
    <property type="project" value="TreeGrafter"/>
</dbReference>
<evidence type="ECO:0000256" key="1">
    <source>
        <dbReference type="ARBA" id="ARBA00000085"/>
    </source>
</evidence>
<reference evidence="16 17" key="1">
    <citation type="submission" date="2017-05" db="EMBL/GenBank/DDBJ databases">
        <title>Full genome sequence of Pseudorhodoplanes sinuspersici.</title>
        <authorList>
            <person name="Dastgheib S.M.M."/>
            <person name="Shavandi M."/>
            <person name="Tirandaz H."/>
        </authorList>
    </citation>
    <scope>NUCLEOTIDE SEQUENCE [LARGE SCALE GENOMIC DNA]</scope>
    <source>
        <strain evidence="16 17">RIPI110</strain>
    </source>
</reference>
<evidence type="ECO:0000256" key="5">
    <source>
        <dbReference type="ARBA" id="ARBA00022553"/>
    </source>
</evidence>
<dbReference type="PRINTS" id="PR00344">
    <property type="entry name" value="BCTRLSENSOR"/>
</dbReference>
<feature type="transmembrane region" description="Helical" evidence="12">
    <location>
        <begin position="132"/>
        <end position="153"/>
    </location>
</feature>
<dbReference type="Gene3D" id="3.30.450.20">
    <property type="entry name" value="PAS domain"/>
    <property type="match status" value="1"/>
</dbReference>
<feature type="transmembrane region" description="Helical" evidence="12">
    <location>
        <begin position="165"/>
        <end position="185"/>
    </location>
</feature>
<dbReference type="Gene3D" id="3.30.565.10">
    <property type="entry name" value="Histidine kinase-like ATPase, C-terminal domain"/>
    <property type="match status" value="1"/>
</dbReference>
<dbReference type="PROSITE" id="PS50112">
    <property type="entry name" value="PAS"/>
    <property type="match status" value="1"/>
</dbReference>
<evidence type="ECO:0000259" key="13">
    <source>
        <dbReference type="PROSITE" id="PS50109"/>
    </source>
</evidence>
<feature type="transmembrane region" description="Helical" evidence="12">
    <location>
        <begin position="98"/>
        <end position="120"/>
    </location>
</feature>
<dbReference type="InterPro" id="IPR000014">
    <property type="entry name" value="PAS"/>
</dbReference>
<evidence type="ECO:0000256" key="3">
    <source>
        <dbReference type="ARBA" id="ARBA00012438"/>
    </source>
</evidence>
<keyword evidence="12" id="KW-1133">Transmembrane helix</keyword>
<dbReference type="CDD" id="cd16922">
    <property type="entry name" value="HATPase_EvgS-ArcB-TorS-like"/>
    <property type="match status" value="1"/>
</dbReference>
<keyword evidence="4" id="KW-1003">Cell membrane</keyword>
<dbReference type="EC" id="2.7.13.3" evidence="3"/>
<dbReference type="Pfam" id="PF00512">
    <property type="entry name" value="HisKA"/>
    <property type="match status" value="1"/>
</dbReference>
<dbReference type="GO" id="GO:0005524">
    <property type="term" value="F:ATP binding"/>
    <property type="evidence" value="ECO:0007669"/>
    <property type="project" value="UniProtKB-KW"/>
</dbReference>
<keyword evidence="11 12" id="KW-0472">Membrane</keyword>
<evidence type="ECO:0000256" key="10">
    <source>
        <dbReference type="ARBA" id="ARBA00023012"/>
    </source>
</evidence>
<evidence type="ECO:0000256" key="4">
    <source>
        <dbReference type="ARBA" id="ARBA00022475"/>
    </source>
</evidence>
<dbReference type="InterPro" id="IPR036097">
    <property type="entry name" value="HisK_dim/P_sf"/>
</dbReference>
<dbReference type="OrthoDB" id="9801651at2"/>
<evidence type="ECO:0000259" key="14">
    <source>
        <dbReference type="PROSITE" id="PS50112"/>
    </source>
</evidence>
<dbReference type="SMART" id="SM00387">
    <property type="entry name" value="HATPase_c"/>
    <property type="match status" value="1"/>
</dbReference>